<evidence type="ECO:0000256" key="1">
    <source>
        <dbReference type="ARBA" id="ARBA00022478"/>
    </source>
</evidence>
<proteinExistence type="predicted"/>
<dbReference type="GO" id="GO:0005737">
    <property type="term" value="C:cytoplasm"/>
    <property type="evidence" value="ECO:0007669"/>
    <property type="project" value="TreeGrafter"/>
</dbReference>
<reference evidence="11 12" key="1">
    <citation type="submission" date="2016-11" db="EMBL/GenBank/DDBJ databases">
        <authorList>
            <person name="Varghese N."/>
            <person name="Submissions S."/>
        </authorList>
    </citation>
    <scope>NUCLEOTIDE SEQUENCE [LARGE SCALE GENOMIC DNA]</scope>
    <source>
        <strain evidence="11 12">NFR18</strain>
    </source>
</reference>
<sequence length="2536" mass="283584">MLTGYKKVPRIDYERLLQNTSIEDVARRIGMELTRTSATQSKALCPFHDDKTPSLLIDSSRDKGHQHFYCFACGAHGDAIDLVKEQLQLGFKEAVSWLEPGVFSSSSGAPRQKRVKARESSTLSKSGLSLGYQLYLNGSKGEELAAWANKRNLDLTVLLRAGFAYAAKNFLSRTLDAENDGSIRREESGLLEDANLVRQLFPGLSNELHLPLDALTNAKKRYSDFFIEERIVFPLYSERKELLGIGGRAVQESHGSSAPKYQFTKGFPKSTVLYRAEFAFGHVRKAAIEGAKEVSLYLCEGFLDALRFESLGLPAVAVMGAAVSDHQIRLLHALSDELPKDVMLIVVVAFDCDEAGLRGAADASLKLLNAPIECRFLWPTAPQLSNLGRGTSNRKDPNDYLQGLSVEEATKLIEEAIYLPELALLANEFSVSADDVLNSETWESSTRSRRARAFVRALAKLKKLMRSGMEEYLARTLSRSVENSGIAPLEEWAAFLVQLKQDSDRLVSEEFLNDSRARLNHSRILAYMGSRRGELPCNEPRWERLDVAATAFNALLVDRLASIQEKGPIGPYDAVWVSRAFGGEEFRLKMMPRPEDLIIQQYLLNEMLTERWDHMAYTGASFSKTIPAVRYYREDRRTVTTGFDSKGDGTWEEVHSRTLSFAYQIDMDVLEGRQPATDQGMYRPFHECWRDFMKSLSNQAAEIGYVYSIRLDVKRYYDRIRRYVVRDSLQRKLQTSIESVSENTPGFAEWLSFQGKEPDAASRAAAILDHIDEHLFGVSYSRPDNGLTQESDPLIGIPQGPVLSAWIGTIALFPIDEEAYRFMERLNTDRVRVGYARYVDDIVILADDPDTLEEMREAFDRLAGRLELSLLAKADEIPAMSAEDFTTYINQGRALAASGPAWEPPLVGDGETGWDFWSVGAATDRQSALQLLHNVELYKASQSVLLQTVRTAFQAADLRASELPKAARLVWYSVAVEHYGRELPVEPSRVWAQYLEAWSDCLKGAPWRLQPELNQWESPVVFALEGLEHLIDKGARDIPELSSEENFLRRGRILWLVDWVLKAEIEFYISDSAPGPDRQVRERLSLVRWKAKWVAGTKNISSVRHRIEQASTTKNWLPFEWMHDAVILLSEIEKNEQDPLIIFIGPTIDQTRRNIMCGPAADIFRALLPDQDTKTEIFGSDSLPNPSKTALGLALQTIISIVPKKHLPICLSRRQRLIWRSKSDVTLNSLPLPPLPGIQTSRIYSALGSVADGTGSSIVNAFEAIDFDPNGDANYRPVFFGSNGQDIRVLSLNWQSSVIDMGGELLRLDATLAPDEYLNLRERIQTIGKDLTSNDLKTAARLFRAISQVVVNYSDATEDRELVPAWPYIGLTENEEFFFLIGDMVSRSELGNRAFIKDGGRALRTIEVPTYEANLWRVGVAISEYLGFGDDITKFSDADGDVTLDANALANPARYILRAQLRKLRGAYADSQISKRRDDKSQLPATVERSLHLLETFPNSSENALDPVLYVLAAEAESAAMYLAFRERWQSKDISSFLISLTERALSRLPLAVAQSLATSLVDGDALRRDFAGLLCFARRLFSVPADSTIVALPAWLALRAGLVSTAISVSLQGVVSSLRSHGKFERYSNFDFPSEWGIPPATSLSEYTENIAAIGDERLSKRVPLLEQLRGIVQRLGHRLRPTNLEDETTQWATTDSAILDVAQVSKQLFCKLRSFAIEIAQIESHSIDDEVALEWPFDLVSADCLDLLSLELLESTAELVELLDRELNFETLLVVEKAFGYNAQTRRFTDSRNGVRDVTPWMITQFPRNSKRIEEISDDGSFLRVWTEVFDRTNGKLLSVSALGEPFASIAVDKPKINADSSVNASGEDVLGESRQIRLEKSEQVGVVPAILPHASDKDFVPSNIHSENIQREQERAVLDDVTELPLRKTAKLLGSLEQRLLREVSDFRRQQAGRWSLRGKSRRPGHIRIALLQADFDLTYKHPLVEACPTNWPFCTKVRDAVSQHLMGNDKSREKYHTLLSAGGKAGGAYLWSGIEGKTAQLPSWSEHRRQAILSRVIDSCDEFGVDLLVLPEYSVRRETIEWLKTFLQNKSVSVLAGTFMEVQKDPSTNHLAAPLTLLWPLPQEVKNQYIASLKKSNLGSDKDYDSLNRGHVLEFSRNKKYRSIALDEFFRPSKSTLTALFRPEALAKALEKKVGFEPSAEVLSLLLAGSRLPLKYLLELICSEIFLVSSPANYRHMHDDLDAMLGRFGEKAEADVVFTDVKTLSDQLSITGDGKGARRSILAVPAATSRSADYWIAGQAGYLAAGTATVFCNSIDGKTIVGGSCFIGCGSWKSEDSALGYIARITPYHGWSKGIFYNNGQDALSKRDQAVVIVDIDPHNMLEGKPRAQTMPSPLQLVAYLPLLESVDWVTTEASLLRALSIPDGVINVTRGENKTRPRDEESFWQTFVKAKETPDEDSLAAFWKKFPDSEALESRAKAFQDNGEMQPTAHTSDGSILSTPAFYDWLDVSLTLTEQQALPTVAVPPWKKPAL</sequence>
<keyword evidence="4" id="KW-0548">Nucleotidyltransferase</keyword>
<keyword evidence="2" id="KW-0639">Primosome</keyword>
<dbReference type="InterPro" id="IPR000477">
    <property type="entry name" value="RT_dom"/>
</dbReference>
<comment type="caution">
    <text evidence="11">The sequence shown here is derived from an EMBL/GenBank/DDBJ whole genome shotgun (WGS) entry which is preliminary data.</text>
</comment>
<evidence type="ECO:0000256" key="8">
    <source>
        <dbReference type="ARBA" id="ARBA00022833"/>
    </source>
</evidence>
<organism evidence="11 12">
    <name type="scientific">Janthinobacterium lividum</name>
    <dbReference type="NCBI Taxonomy" id="29581"/>
    <lineage>
        <taxon>Bacteria</taxon>
        <taxon>Pseudomonadati</taxon>
        <taxon>Pseudomonadota</taxon>
        <taxon>Betaproteobacteria</taxon>
        <taxon>Burkholderiales</taxon>
        <taxon>Oxalobacteraceae</taxon>
        <taxon>Janthinobacterium</taxon>
    </lineage>
</organism>
<keyword evidence="1" id="KW-0240">DNA-directed RNA polymerase</keyword>
<dbReference type="GO" id="GO:0008270">
    <property type="term" value="F:zinc ion binding"/>
    <property type="evidence" value="ECO:0007669"/>
    <property type="project" value="UniProtKB-KW"/>
</dbReference>
<dbReference type="SUPFAM" id="SSF57783">
    <property type="entry name" value="Zinc beta-ribbon"/>
    <property type="match status" value="1"/>
</dbReference>
<dbReference type="Gene3D" id="3.40.1360.10">
    <property type="match status" value="1"/>
</dbReference>
<evidence type="ECO:0000256" key="5">
    <source>
        <dbReference type="ARBA" id="ARBA00022705"/>
    </source>
</evidence>
<dbReference type="InterPro" id="IPR050219">
    <property type="entry name" value="DnaG_primase"/>
</dbReference>
<dbReference type="Pfam" id="PF01807">
    <property type="entry name" value="Zn_ribbon_DnaG"/>
    <property type="match status" value="1"/>
</dbReference>
<evidence type="ECO:0000256" key="4">
    <source>
        <dbReference type="ARBA" id="ARBA00022695"/>
    </source>
</evidence>
<dbReference type="GO" id="GO:1990077">
    <property type="term" value="C:primosome complex"/>
    <property type="evidence" value="ECO:0007669"/>
    <property type="project" value="UniProtKB-KW"/>
</dbReference>
<dbReference type="PANTHER" id="PTHR30313:SF2">
    <property type="entry name" value="DNA PRIMASE"/>
    <property type="match status" value="1"/>
</dbReference>
<keyword evidence="6" id="KW-0479">Metal-binding</keyword>
<dbReference type="PANTHER" id="PTHR30313">
    <property type="entry name" value="DNA PRIMASE"/>
    <property type="match status" value="1"/>
</dbReference>
<dbReference type="Gene3D" id="3.90.580.10">
    <property type="entry name" value="Zinc finger, CHC2-type domain"/>
    <property type="match status" value="1"/>
</dbReference>
<dbReference type="GO" id="GO:0003899">
    <property type="term" value="F:DNA-directed RNA polymerase activity"/>
    <property type="evidence" value="ECO:0007669"/>
    <property type="project" value="InterPro"/>
</dbReference>
<dbReference type="Proteomes" id="UP000182489">
    <property type="component" value="Unassembled WGS sequence"/>
</dbReference>
<dbReference type="InterPro" id="IPR006171">
    <property type="entry name" value="TOPRIM_dom"/>
</dbReference>
<dbReference type="GO" id="GO:0006269">
    <property type="term" value="P:DNA replication, synthesis of primer"/>
    <property type="evidence" value="ECO:0007669"/>
    <property type="project" value="UniProtKB-KW"/>
</dbReference>
<dbReference type="SMART" id="SM00493">
    <property type="entry name" value="TOPRIM"/>
    <property type="match status" value="1"/>
</dbReference>
<dbReference type="GO" id="GO:0000428">
    <property type="term" value="C:DNA-directed RNA polymerase complex"/>
    <property type="evidence" value="ECO:0007669"/>
    <property type="project" value="UniProtKB-KW"/>
</dbReference>
<evidence type="ECO:0000313" key="12">
    <source>
        <dbReference type="Proteomes" id="UP000182489"/>
    </source>
</evidence>
<keyword evidence="7" id="KW-0863">Zinc-finger</keyword>
<evidence type="ECO:0000256" key="6">
    <source>
        <dbReference type="ARBA" id="ARBA00022723"/>
    </source>
</evidence>
<feature type="domain" description="Reverse transcriptase" evidence="10">
    <location>
        <begin position="625"/>
        <end position="893"/>
    </location>
</feature>
<dbReference type="GO" id="GO:0003677">
    <property type="term" value="F:DNA binding"/>
    <property type="evidence" value="ECO:0007669"/>
    <property type="project" value="InterPro"/>
</dbReference>
<keyword evidence="9" id="KW-0804">Transcription</keyword>
<dbReference type="SMART" id="SM00400">
    <property type="entry name" value="ZnF_CHCC"/>
    <property type="match status" value="1"/>
</dbReference>
<keyword evidence="8" id="KW-0862">Zinc</keyword>
<evidence type="ECO:0000259" key="10">
    <source>
        <dbReference type="PROSITE" id="PS50878"/>
    </source>
</evidence>
<dbReference type="InterPro" id="IPR034151">
    <property type="entry name" value="TOPRIM_DnaG_bac"/>
</dbReference>
<evidence type="ECO:0000313" key="11">
    <source>
        <dbReference type="EMBL" id="SFX63865.1"/>
    </source>
</evidence>
<evidence type="ECO:0000256" key="2">
    <source>
        <dbReference type="ARBA" id="ARBA00022515"/>
    </source>
</evidence>
<accession>A0AB38C8B9</accession>
<evidence type="ECO:0000256" key="9">
    <source>
        <dbReference type="ARBA" id="ARBA00023163"/>
    </source>
</evidence>
<evidence type="ECO:0000256" key="7">
    <source>
        <dbReference type="ARBA" id="ARBA00022771"/>
    </source>
</evidence>
<dbReference type="SUPFAM" id="SSF56731">
    <property type="entry name" value="DNA primase core"/>
    <property type="match status" value="1"/>
</dbReference>
<gene>
    <name evidence="11" type="ORF">SAMN03097694_2699</name>
</gene>
<evidence type="ECO:0000256" key="3">
    <source>
        <dbReference type="ARBA" id="ARBA00022679"/>
    </source>
</evidence>
<dbReference type="InterPro" id="IPR037068">
    <property type="entry name" value="DNA_primase_core_N_sf"/>
</dbReference>
<keyword evidence="5" id="KW-0235">DNA replication</keyword>
<dbReference type="Gene3D" id="3.90.980.10">
    <property type="entry name" value="DNA primase, catalytic core, N-terminal domain"/>
    <property type="match status" value="1"/>
</dbReference>
<dbReference type="CDD" id="cd01646">
    <property type="entry name" value="RT_Bac_retron_I"/>
    <property type="match status" value="1"/>
</dbReference>
<dbReference type="PROSITE" id="PS50878">
    <property type="entry name" value="RT_POL"/>
    <property type="match status" value="1"/>
</dbReference>
<dbReference type="Pfam" id="PF13155">
    <property type="entry name" value="Toprim_2"/>
    <property type="match status" value="1"/>
</dbReference>
<name>A0AB38C8B9_9BURK</name>
<dbReference type="InterPro" id="IPR002694">
    <property type="entry name" value="Znf_CHC2"/>
</dbReference>
<protein>
    <submittedName>
        <fullName evidence="11">DNA primase, catalytic core</fullName>
    </submittedName>
</protein>
<dbReference type="EMBL" id="FPKH01000002">
    <property type="protein sequence ID" value="SFX63865.1"/>
    <property type="molecule type" value="Genomic_DNA"/>
</dbReference>
<dbReference type="CDD" id="cd03364">
    <property type="entry name" value="TOPRIM_DnaG_primases"/>
    <property type="match status" value="1"/>
</dbReference>
<dbReference type="InterPro" id="IPR036977">
    <property type="entry name" value="DNA_primase_Znf_CHC2"/>
</dbReference>
<keyword evidence="3" id="KW-0808">Transferase</keyword>